<name>A0A7J6RUY7_PEROL</name>
<evidence type="ECO:0000256" key="1">
    <source>
        <dbReference type="SAM" id="MobiDB-lite"/>
    </source>
</evidence>
<sequence length="170" mass="19038">EWKGTSGGVTVDELSKEIFRKLQQGDDEEEEEEVTLASGAVVRVSLQPEEEEEAVKEEGREDGEVDNGDEEDGEEEEGAEEGRTKKAGPWTKEDFEMLYSCVRWSQLPLEALISAAESPLWRPAQDRILEYMRKFTAGQEGGEGGAHGGRPRECQREGYKRQDDGQQDGE</sequence>
<feature type="compositionally biased region" description="Basic and acidic residues" evidence="1">
    <location>
        <begin position="150"/>
        <end position="164"/>
    </location>
</feature>
<organism evidence="2 3">
    <name type="scientific">Perkinsus olseni</name>
    <name type="common">Perkinsus atlanticus</name>
    <dbReference type="NCBI Taxonomy" id="32597"/>
    <lineage>
        <taxon>Eukaryota</taxon>
        <taxon>Sar</taxon>
        <taxon>Alveolata</taxon>
        <taxon>Perkinsozoa</taxon>
        <taxon>Perkinsea</taxon>
        <taxon>Perkinsida</taxon>
        <taxon>Perkinsidae</taxon>
        <taxon>Perkinsus</taxon>
    </lineage>
</organism>
<feature type="compositionally biased region" description="Acidic residues" evidence="1">
    <location>
        <begin position="25"/>
        <end position="34"/>
    </location>
</feature>
<dbReference type="AlphaFoldDB" id="A0A7J6RUY7"/>
<evidence type="ECO:0000313" key="2">
    <source>
        <dbReference type="EMBL" id="KAF4724283.1"/>
    </source>
</evidence>
<reference evidence="2 3" key="1">
    <citation type="submission" date="2020-04" db="EMBL/GenBank/DDBJ databases">
        <title>Perkinsus olseni comparative genomics.</title>
        <authorList>
            <person name="Bogema D.R."/>
        </authorList>
    </citation>
    <scope>NUCLEOTIDE SEQUENCE [LARGE SCALE GENOMIC DNA]</scope>
    <source>
        <strain evidence="2">ATCC PRA-205</strain>
    </source>
</reference>
<dbReference type="EMBL" id="JABANM010019548">
    <property type="protein sequence ID" value="KAF4724283.1"/>
    <property type="molecule type" value="Genomic_DNA"/>
</dbReference>
<dbReference type="Proteomes" id="UP000574390">
    <property type="component" value="Unassembled WGS sequence"/>
</dbReference>
<feature type="non-terminal residue" evidence="2">
    <location>
        <position position="1"/>
    </location>
</feature>
<feature type="non-terminal residue" evidence="2">
    <location>
        <position position="170"/>
    </location>
</feature>
<gene>
    <name evidence="2" type="ORF">FOZ62_018418</name>
</gene>
<protein>
    <submittedName>
        <fullName evidence="2">Uncharacterized protein</fullName>
    </submittedName>
</protein>
<feature type="region of interest" description="Disordered" evidence="1">
    <location>
        <begin position="137"/>
        <end position="170"/>
    </location>
</feature>
<feature type="region of interest" description="Disordered" evidence="1">
    <location>
        <begin position="22"/>
        <end position="90"/>
    </location>
</feature>
<feature type="compositionally biased region" description="Acidic residues" evidence="1">
    <location>
        <begin position="48"/>
        <end position="79"/>
    </location>
</feature>
<accession>A0A7J6RUY7</accession>
<evidence type="ECO:0000313" key="3">
    <source>
        <dbReference type="Proteomes" id="UP000574390"/>
    </source>
</evidence>
<feature type="compositionally biased region" description="Gly residues" evidence="1">
    <location>
        <begin position="139"/>
        <end position="148"/>
    </location>
</feature>
<proteinExistence type="predicted"/>
<comment type="caution">
    <text evidence="2">The sequence shown here is derived from an EMBL/GenBank/DDBJ whole genome shotgun (WGS) entry which is preliminary data.</text>
</comment>